<feature type="transmembrane region" description="Helical" evidence="1">
    <location>
        <begin position="132"/>
        <end position="154"/>
    </location>
</feature>
<dbReference type="PANTHER" id="PTHR30590">
    <property type="entry name" value="INNER MEMBRANE PROTEIN"/>
    <property type="match status" value="1"/>
</dbReference>
<comment type="caution">
    <text evidence="3">The sequence shown here is derived from an EMBL/GenBank/DDBJ whole genome shotgun (WGS) entry which is preliminary data.</text>
</comment>
<gene>
    <name evidence="3" type="ORF">H9638_13820</name>
</gene>
<proteinExistence type="predicted"/>
<protein>
    <submittedName>
        <fullName evidence="3">DUF1624 domain-containing protein</fullName>
    </submittedName>
</protein>
<organism evidence="3 4">
    <name type="scientific">Arthrobacter pullicola</name>
    <dbReference type="NCBI Taxonomy" id="2762224"/>
    <lineage>
        <taxon>Bacteria</taxon>
        <taxon>Bacillati</taxon>
        <taxon>Actinomycetota</taxon>
        <taxon>Actinomycetes</taxon>
        <taxon>Micrococcales</taxon>
        <taxon>Micrococcaceae</taxon>
        <taxon>Arthrobacter</taxon>
    </lineage>
</organism>
<evidence type="ECO:0000313" key="3">
    <source>
        <dbReference type="EMBL" id="MBD8044885.1"/>
    </source>
</evidence>
<feature type="transmembrane region" description="Helical" evidence="1">
    <location>
        <begin position="12"/>
        <end position="33"/>
    </location>
</feature>
<dbReference type="InterPro" id="IPR012429">
    <property type="entry name" value="HGSNAT_cat"/>
</dbReference>
<dbReference type="RefSeq" id="WP_191748276.1">
    <property type="nucleotide sequence ID" value="NZ_JACSQC010000006.1"/>
</dbReference>
<dbReference type="PANTHER" id="PTHR30590:SF2">
    <property type="entry name" value="INNER MEMBRANE PROTEIN"/>
    <property type="match status" value="1"/>
</dbReference>
<feature type="transmembrane region" description="Helical" evidence="1">
    <location>
        <begin position="210"/>
        <end position="231"/>
    </location>
</feature>
<feature type="transmembrane region" description="Helical" evidence="1">
    <location>
        <begin position="309"/>
        <end position="330"/>
    </location>
</feature>
<feature type="transmembrane region" description="Helical" evidence="1">
    <location>
        <begin position="86"/>
        <end position="103"/>
    </location>
</feature>
<keyword evidence="1" id="KW-1133">Transmembrane helix</keyword>
<reference evidence="3 4" key="1">
    <citation type="submission" date="2020-08" db="EMBL/GenBank/DDBJ databases">
        <title>A Genomic Blueprint of the Chicken Gut Microbiome.</title>
        <authorList>
            <person name="Gilroy R."/>
            <person name="Ravi A."/>
            <person name="Getino M."/>
            <person name="Pursley I."/>
            <person name="Horton D.L."/>
            <person name="Alikhan N.-F."/>
            <person name="Baker D."/>
            <person name="Gharbi K."/>
            <person name="Hall N."/>
            <person name="Watson M."/>
            <person name="Adriaenssens E.M."/>
            <person name="Foster-Nyarko E."/>
            <person name="Jarju S."/>
            <person name="Secka A."/>
            <person name="Antonio M."/>
            <person name="Oren A."/>
            <person name="Chaudhuri R."/>
            <person name="La Ragione R.M."/>
            <person name="Hildebrand F."/>
            <person name="Pallen M.J."/>
        </authorList>
    </citation>
    <scope>NUCLEOTIDE SEQUENCE [LARGE SCALE GENOMIC DNA]</scope>
    <source>
        <strain evidence="3 4">Sa2BUA2</strain>
    </source>
</reference>
<dbReference type="Pfam" id="PF07786">
    <property type="entry name" value="HGSNAT_cat"/>
    <property type="match status" value="1"/>
</dbReference>
<keyword evidence="1" id="KW-0812">Transmembrane</keyword>
<feature type="transmembrane region" description="Helical" evidence="1">
    <location>
        <begin position="285"/>
        <end position="302"/>
    </location>
</feature>
<accession>A0ABR8YKX3</accession>
<evidence type="ECO:0000259" key="2">
    <source>
        <dbReference type="Pfam" id="PF07786"/>
    </source>
</evidence>
<evidence type="ECO:0000256" key="1">
    <source>
        <dbReference type="SAM" id="Phobius"/>
    </source>
</evidence>
<dbReference type="EMBL" id="JACSQC010000006">
    <property type="protein sequence ID" value="MBD8044885.1"/>
    <property type="molecule type" value="Genomic_DNA"/>
</dbReference>
<evidence type="ECO:0000313" key="4">
    <source>
        <dbReference type="Proteomes" id="UP000652763"/>
    </source>
</evidence>
<keyword evidence="4" id="KW-1185">Reference proteome</keyword>
<keyword evidence="1" id="KW-0472">Membrane</keyword>
<feature type="transmembrane region" description="Helical" evidence="1">
    <location>
        <begin position="109"/>
        <end position="127"/>
    </location>
</feature>
<dbReference type="Proteomes" id="UP000652763">
    <property type="component" value="Unassembled WGS sequence"/>
</dbReference>
<name>A0ABR8YKX3_9MICC</name>
<feature type="transmembrane region" description="Helical" evidence="1">
    <location>
        <begin position="174"/>
        <end position="198"/>
    </location>
</feature>
<feature type="transmembrane region" description="Helical" evidence="1">
    <location>
        <begin position="45"/>
        <end position="66"/>
    </location>
</feature>
<sequence length="399" mass="41776">MSTPGTTPKTRFTGIDAARGIALIGMMAIHVLPEVTDDFTPTWSWSLFAGKSAALFALLAGVTLALSSGGVRPKRGLELKAVRRGTAVRALIVGGIGLAIAYIDMPAFIILAYYGVMFLLAVPLLGLSARALFAAAAGFAILGPTLMASLRDYLPEPGYDPTFTDLFTDPWQTVTQLLLTGTYPAIPWMAYICAGLAIGRLRLGEWKIQTAILAAGVGTALAAAMVSALLLGPLGGLNQIVAATPGMDTAAAQEVLIWGPAEYLPTTTFWWFAVLAPHSTTPLDLVYTIAVATAVLGALLLIGRVAGRYLLPLAAAGSMTLTLYTAHLLVLGSGFYEDQPEVSFVLQVAAVIAFALIWRKFHSQGPLEELVAKAAGAARRRVLARGKEVPTAESGPGAG</sequence>
<dbReference type="InterPro" id="IPR052529">
    <property type="entry name" value="Bact_Transport_Assoc"/>
</dbReference>
<feature type="transmembrane region" description="Helical" evidence="1">
    <location>
        <begin position="342"/>
        <end position="358"/>
    </location>
</feature>
<feature type="domain" description="Heparan-alpha-glucosaminide N-acetyltransferase catalytic" evidence="2">
    <location>
        <begin position="11"/>
        <end position="210"/>
    </location>
</feature>